<dbReference type="Pfam" id="PF13358">
    <property type="entry name" value="DDE_3"/>
    <property type="match status" value="1"/>
</dbReference>
<dbReference type="NCBIfam" id="NF033545">
    <property type="entry name" value="transpos_IS630"/>
    <property type="match status" value="1"/>
</dbReference>
<name>T1CWB2_9ZZZZ</name>
<dbReference type="Pfam" id="PF13565">
    <property type="entry name" value="HTH_32"/>
    <property type="match status" value="1"/>
</dbReference>
<dbReference type="EMBL" id="AUZY01001655">
    <property type="protein sequence ID" value="EQD74295.1"/>
    <property type="molecule type" value="Genomic_DNA"/>
</dbReference>
<dbReference type="InterPro" id="IPR009057">
    <property type="entry name" value="Homeodomain-like_sf"/>
</dbReference>
<feature type="domain" description="Tc1-like transposase DDE" evidence="1">
    <location>
        <begin position="156"/>
        <end position="278"/>
    </location>
</feature>
<evidence type="ECO:0000259" key="1">
    <source>
        <dbReference type="Pfam" id="PF13358"/>
    </source>
</evidence>
<reference evidence="2" key="1">
    <citation type="submission" date="2013-08" db="EMBL/GenBank/DDBJ databases">
        <authorList>
            <person name="Mendez C."/>
            <person name="Richter M."/>
            <person name="Ferrer M."/>
            <person name="Sanchez J."/>
        </authorList>
    </citation>
    <scope>NUCLEOTIDE SEQUENCE</scope>
</reference>
<protein>
    <submittedName>
        <fullName evidence="2">TISRso5 ISRSO5-transposase protein</fullName>
    </submittedName>
</protein>
<dbReference type="AlphaFoldDB" id="T1CWB2"/>
<accession>T1CWB2</accession>
<dbReference type="InterPro" id="IPR038717">
    <property type="entry name" value="Tc1-like_DDE_dom"/>
</dbReference>
<dbReference type="InterPro" id="IPR052702">
    <property type="entry name" value="MscS-like_channel"/>
</dbReference>
<gene>
    <name evidence="2" type="ORF">B1B_02751</name>
</gene>
<comment type="caution">
    <text evidence="2">The sequence shown here is derived from an EMBL/GenBank/DDBJ whole genome shotgun (WGS) entry which is preliminary data.</text>
</comment>
<dbReference type="InterPro" id="IPR047655">
    <property type="entry name" value="Transpos_IS630-like"/>
</dbReference>
<dbReference type="Gene3D" id="3.30.420.10">
    <property type="entry name" value="Ribonuclease H-like superfamily/Ribonuclease H"/>
    <property type="match status" value="1"/>
</dbReference>
<dbReference type="SUPFAM" id="SSF46689">
    <property type="entry name" value="Homeodomain-like"/>
    <property type="match status" value="1"/>
</dbReference>
<dbReference type="GO" id="GO:0003676">
    <property type="term" value="F:nucleic acid binding"/>
    <property type="evidence" value="ECO:0007669"/>
    <property type="project" value="InterPro"/>
</dbReference>
<dbReference type="PANTHER" id="PTHR30347:SF1">
    <property type="entry name" value="MECHANOSENSITIVE CHANNEL MSCK"/>
    <property type="match status" value="1"/>
</dbReference>
<dbReference type="PANTHER" id="PTHR30347">
    <property type="entry name" value="POTASSIUM CHANNEL RELATED"/>
    <property type="match status" value="1"/>
</dbReference>
<proteinExistence type="predicted"/>
<reference evidence="2" key="2">
    <citation type="journal article" date="2014" name="ISME J.">
        <title>Microbial stratification in low pH oxic and suboxic macroscopic growths along an acid mine drainage.</title>
        <authorList>
            <person name="Mendez-Garcia C."/>
            <person name="Mesa V."/>
            <person name="Sprenger R.R."/>
            <person name="Richter M."/>
            <person name="Diez M.S."/>
            <person name="Solano J."/>
            <person name="Bargiela R."/>
            <person name="Golyshina O.V."/>
            <person name="Manteca A."/>
            <person name="Ramos J.L."/>
            <person name="Gallego J.R."/>
            <person name="Llorente I."/>
            <person name="Martins Dos Santos V.A."/>
            <person name="Jensen O.N."/>
            <person name="Pelaez A.I."/>
            <person name="Sanchez J."/>
            <person name="Ferrer M."/>
        </authorList>
    </citation>
    <scope>NUCLEOTIDE SEQUENCE</scope>
</reference>
<dbReference type="InterPro" id="IPR036397">
    <property type="entry name" value="RNaseH_sf"/>
</dbReference>
<evidence type="ECO:0000313" key="2">
    <source>
        <dbReference type="EMBL" id="EQD74295.1"/>
    </source>
</evidence>
<organism evidence="2">
    <name type="scientific">mine drainage metagenome</name>
    <dbReference type="NCBI Taxonomy" id="410659"/>
    <lineage>
        <taxon>unclassified sequences</taxon>
        <taxon>metagenomes</taxon>
        <taxon>ecological metagenomes</taxon>
    </lineage>
</organism>
<sequence>MIRDIASELHTRPNTVIQWRDRYLRNGLKGLYDEPRSGKPKKYPADLKIRIVKLIETDPPAGHAVWNGPLIAHKLGVSDDTIWKILRDEGIQLQRHRSWCVSTDPEFTSKSVDVIGLYMDPPDNAMVISVDEKPGMQTLERPTGYVKTRSKRIVKALKSTYRRNGTLNLFAALNVMTGIVNSKTTKTKKRVDFLVFMDEVLRDLPDKNAKDQEVKEIHVILDNYCTHKRCDEWLSKHPNVKFHYTPTSASWLNMVEIFFSILSRETLRGASFRSTDALPEAVMAFVNEHNSKAKPFIWKKGRSRVLN</sequence>